<organism evidence="2 3">
    <name type="scientific">Fibrobacter intestinalis</name>
    <dbReference type="NCBI Taxonomy" id="28122"/>
    <lineage>
        <taxon>Bacteria</taxon>
        <taxon>Pseudomonadati</taxon>
        <taxon>Fibrobacterota</taxon>
        <taxon>Fibrobacteria</taxon>
        <taxon>Fibrobacterales</taxon>
        <taxon>Fibrobacteraceae</taxon>
        <taxon>Fibrobacter</taxon>
    </lineage>
</organism>
<dbReference type="AlphaFoldDB" id="A0A1M6RSC3"/>
<gene>
    <name evidence="2" type="ORF">SAMN05720469_10497</name>
</gene>
<sequence length="229" mass="25974">MNFLFHKVNFSRGLQDARRRYFRLPGLELSSIGKFLVRIKFYFCGVKFCIFILTAILFSACAPALYQADALGESAPMATENAAPVYFSATEDGNTVSVPLQLQHAYAHHLNGAIPAGCTLHLSFAGNVREHYASPWYFGILLLAPLWPAMPREDDISIRLAAELICEGVKVQSATLWEEEHPRLFWYGPYRNGYMQEHADMVHRKLVARLKQSLLQNFPADESIRSDIY</sequence>
<feature type="transmembrane region" description="Helical" evidence="1">
    <location>
        <begin position="41"/>
        <end position="66"/>
    </location>
</feature>
<evidence type="ECO:0000313" key="3">
    <source>
        <dbReference type="Proteomes" id="UP000184275"/>
    </source>
</evidence>
<evidence type="ECO:0000256" key="1">
    <source>
        <dbReference type="SAM" id="Phobius"/>
    </source>
</evidence>
<evidence type="ECO:0000313" key="2">
    <source>
        <dbReference type="EMBL" id="SHK35383.1"/>
    </source>
</evidence>
<dbReference type="EMBL" id="FRAW01000004">
    <property type="protein sequence ID" value="SHK35383.1"/>
    <property type="molecule type" value="Genomic_DNA"/>
</dbReference>
<dbReference type="Proteomes" id="UP000184275">
    <property type="component" value="Unassembled WGS sequence"/>
</dbReference>
<protein>
    <submittedName>
        <fullName evidence="2">Uncharacterized protein</fullName>
    </submittedName>
</protein>
<accession>A0A1M6RSC3</accession>
<reference evidence="3" key="1">
    <citation type="submission" date="2016-11" db="EMBL/GenBank/DDBJ databases">
        <authorList>
            <person name="Varghese N."/>
            <person name="Submissions S."/>
        </authorList>
    </citation>
    <scope>NUCLEOTIDE SEQUENCE [LARGE SCALE GENOMIC DNA]</scope>
    <source>
        <strain evidence="3">UWOS</strain>
    </source>
</reference>
<keyword evidence="1" id="KW-0472">Membrane</keyword>
<keyword evidence="3" id="KW-1185">Reference proteome</keyword>
<keyword evidence="1" id="KW-0812">Transmembrane</keyword>
<name>A0A1M6RSC3_9BACT</name>
<keyword evidence="1" id="KW-1133">Transmembrane helix</keyword>
<proteinExistence type="predicted"/>